<feature type="transmembrane region" description="Helical" evidence="1">
    <location>
        <begin position="93"/>
        <end position="116"/>
    </location>
</feature>
<reference evidence="3 4" key="1">
    <citation type="journal article" date="2007" name="PLoS Genet.">
        <title>A tale of two oxidation states: bacterial colonization of arsenic-rich environments.</title>
        <authorList>
            <person name="Muller D."/>
            <person name="Medigue C."/>
            <person name="Koechler S."/>
            <person name="Barbe V."/>
            <person name="Barakat M."/>
            <person name="Talla E."/>
            <person name="Bonnefoy V."/>
            <person name="Krin E."/>
            <person name="Arsene-Ploetze F."/>
            <person name="Carapito C."/>
            <person name="Chandler M."/>
            <person name="Cournoyer B."/>
            <person name="Cruveiller S."/>
            <person name="Dossat C."/>
            <person name="Duval S."/>
            <person name="Heymann M."/>
            <person name="Leize E."/>
            <person name="Lieutaud A."/>
            <person name="Lievremont D."/>
            <person name="Makita Y."/>
            <person name="Mangenot S."/>
            <person name="Nitschke W."/>
            <person name="Ortet P."/>
            <person name="Perdrial N."/>
            <person name="Schoepp B."/>
            <person name="Siguier N."/>
            <person name="Simeonova D.D."/>
            <person name="Rouy Z."/>
            <person name="Segurens B."/>
            <person name="Turlin E."/>
            <person name="Vallenet D."/>
            <person name="Van Dorsselaer A."/>
            <person name="Weiss S."/>
            <person name="Weissenbach J."/>
            <person name="Lett M.C."/>
            <person name="Danchin A."/>
            <person name="Bertin P.N."/>
        </authorList>
    </citation>
    <scope>NUCLEOTIDE SEQUENCE [LARGE SCALE GENOMIC DNA]</scope>
    <source>
        <strain evidence="4">ULPAs1</strain>
    </source>
</reference>
<dbReference type="eggNOG" id="COG4125">
    <property type="taxonomic scope" value="Bacteria"/>
</dbReference>
<sequence>MRRVAYNDELPFLPVFVINTLLRRILHALLFEICALVILVPLMSYGFDMDFFHFGALAVILAVCAMVCNMIYNHVYEMVERHYGWRRTIGMRVWHTLGFEAFFMAVALPLTAWWLHISVIDALVLDLVFSVFFMLYAFAFNWVYDIVRHRLSRSA</sequence>
<dbReference type="AlphaFoldDB" id="A4GAC5"/>
<keyword evidence="1" id="KW-1133">Transmembrane helix</keyword>
<accession>A4GAC5</accession>
<dbReference type="InterPro" id="IPR007896">
    <property type="entry name" value="BTP_bacteria"/>
</dbReference>
<protein>
    <recommendedName>
        <fullName evidence="2">Chlorhexidine efflux transporter domain-containing protein</fullName>
    </recommendedName>
</protein>
<evidence type="ECO:0000313" key="3">
    <source>
        <dbReference type="EMBL" id="CAL63462.1"/>
    </source>
</evidence>
<feature type="domain" description="Chlorhexidine efflux transporter" evidence="2">
    <location>
        <begin position="20"/>
        <end position="81"/>
    </location>
</feature>
<dbReference type="EMBL" id="CU207211">
    <property type="protein sequence ID" value="CAL63462.1"/>
    <property type="molecule type" value="Genomic_DNA"/>
</dbReference>
<keyword evidence="1" id="KW-0812">Transmembrane</keyword>
<dbReference type="OrthoDB" id="1631120at2"/>
<feature type="domain" description="Chlorhexidine efflux transporter" evidence="2">
    <location>
        <begin position="87"/>
        <end position="150"/>
    </location>
</feature>
<evidence type="ECO:0000313" key="4">
    <source>
        <dbReference type="Proteomes" id="UP000006697"/>
    </source>
</evidence>
<organism evidence="3 4">
    <name type="scientific">Herminiimonas arsenicoxydans</name>
    <dbReference type="NCBI Taxonomy" id="204773"/>
    <lineage>
        <taxon>Bacteria</taxon>
        <taxon>Pseudomonadati</taxon>
        <taxon>Pseudomonadota</taxon>
        <taxon>Betaproteobacteria</taxon>
        <taxon>Burkholderiales</taxon>
        <taxon>Oxalobacteraceae</taxon>
        <taxon>Herminiimonas</taxon>
    </lineage>
</organism>
<dbReference type="Proteomes" id="UP000006697">
    <property type="component" value="Chromosome"/>
</dbReference>
<dbReference type="InterPro" id="IPR058208">
    <property type="entry name" value="PACE"/>
</dbReference>
<feature type="transmembrane region" description="Helical" evidence="1">
    <location>
        <begin position="122"/>
        <end position="144"/>
    </location>
</feature>
<name>A4GAC5_HERAR</name>
<evidence type="ECO:0000259" key="2">
    <source>
        <dbReference type="Pfam" id="PF05232"/>
    </source>
</evidence>
<gene>
    <name evidence="3" type="ordered locus">HEAR3360</name>
</gene>
<dbReference type="Pfam" id="PF05232">
    <property type="entry name" value="BTP"/>
    <property type="match status" value="2"/>
</dbReference>
<feature type="transmembrane region" description="Helical" evidence="1">
    <location>
        <begin position="21"/>
        <end position="45"/>
    </location>
</feature>
<feature type="transmembrane region" description="Helical" evidence="1">
    <location>
        <begin position="51"/>
        <end position="72"/>
    </location>
</feature>
<keyword evidence="4" id="KW-1185">Reference proteome</keyword>
<keyword evidence="1" id="KW-0472">Membrane</keyword>
<dbReference type="NCBIfam" id="NF033664">
    <property type="entry name" value="PACE_transport"/>
    <property type="match status" value="1"/>
</dbReference>
<dbReference type="HOGENOM" id="CLU_120004_1_0_4"/>
<dbReference type="KEGG" id="har:HEAR3360"/>
<proteinExistence type="predicted"/>
<evidence type="ECO:0000256" key="1">
    <source>
        <dbReference type="SAM" id="Phobius"/>
    </source>
</evidence>